<dbReference type="PANTHER" id="PTHR44591">
    <property type="entry name" value="STRESS RESPONSE REGULATOR PROTEIN 1"/>
    <property type="match status" value="1"/>
</dbReference>
<dbReference type="Pfam" id="PF00072">
    <property type="entry name" value="Response_reg"/>
    <property type="match status" value="1"/>
</dbReference>
<dbReference type="InterPro" id="IPR001789">
    <property type="entry name" value="Sig_transdc_resp-reg_receiver"/>
</dbReference>
<sequence length="122" mass="14380">MKTKTIMIVDDEQPFHDLYTQMLEGSDYRMVNVYDGYEALSRLEDKRPDLIITDLTLNMMTGDTLFLHLKSMPEYEDIPFIMATDISHRPYNNLRKIDPDLVFLDKTFTREELVKEVKARIG</sequence>
<name>A0A941W5Y4_9BACT</name>
<dbReference type="GO" id="GO:0000160">
    <property type="term" value="P:phosphorelay signal transduction system"/>
    <property type="evidence" value="ECO:0007669"/>
    <property type="project" value="InterPro"/>
</dbReference>
<dbReference type="SMART" id="SM00448">
    <property type="entry name" value="REC"/>
    <property type="match status" value="1"/>
</dbReference>
<gene>
    <name evidence="4" type="ORF">MAG551_02157</name>
</gene>
<dbReference type="EMBL" id="JAANXD010000080">
    <property type="protein sequence ID" value="MBS1259091.1"/>
    <property type="molecule type" value="Genomic_DNA"/>
</dbReference>
<dbReference type="PROSITE" id="PS50110">
    <property type="entry name" value="RESPONSE_REGULATORY"/>
    <property type="match status" value="1"/>
</dbReference>
<dbReference type="InterPro" id="IPR050595">
    <property type="entry name" value="Bact_response_regulator"/>
</dbReference>
<evidence type="ECO:0000259" key="3">
    <source>
        <dbReference type="PROSITE" id="PS50110"/>
    </source>
</evidence>
<dbReference type="Gene3D" id="3.40.50.2300">
    <property type="match status" value="1"/>
</dbReference>
<reference evidence="4" key="1">
    <citation type="journal article" date="2021" name="ISME J.">
        <title>Fine-scale metabolic discontinuity in a stratified prokaryote microbiome of a Red Sea deep halocline.</title>
        <authorList>
            <person name="Michoud G."/>
            <person name="Ngugi D.K."/>
            <person name="Barozzi A."/>
            <person name="Merlino G."/>
            <person name="Calleja M.L."/>
            <person name="Delgado-Huertas A."/>
            <person name="Moran X.A.G."/>
            <person name="Daffonchio D."/>
        </authorList>
    </citation>
    <scope>NUCLEOTIDE SEQUENCE</scope>
    <source>
        <strain evidence="4">SuakinDeep_MAG55_1</strain>
    </source>
</reference>
<evidence type="ECO:0000313" key="5">
    <source>
        <dbReference type="Proteomes" id="UP000722750"/>
    </source>
</evidence>
<evidence type="ECO:0000256" key="2">
    <source>
        <dbReference type="PROSITE-ProRule" id="PRU00169"/>
    </source>
</evidence>
<comment type="caution">
    <text evidence="4">The sequence shown here is derived from an EMBL/GenBank/DDBJ whole genome shotgun (WGS) entry which is preliminary data.</text>
</comment>
<feature type="modified residue" description="4-aspartylphosphate" evidence="2">
    <location>
        <position position="54"/>
    </location>
</feature>
<dbReference type="Proteomes" id="UP000722750">
    <property type="component" value="Unassembled WGS sequence"/>
</dbReference>
<organism evidence="4 5">
    <name type="scientific">Candidatus Scalindua arabica</name>
    <dbReference type="NCBI Taxonomy" id="1127984"/>
    <lineage>
        <taxon>Bacteria</taxon>
        <taxon>Pseudomonadati</taxon>
        <taxon>Planctomycetota</taxon>
        <taxon>Candidatus Brocadiia</taxon>
        <taxon>Candidatus Brocadiales</taxon>
        <taxon>Candidatus Scalinduaceae</taxon>
        <taxon>Candidatus Scalindua</taxon>
    </lineage>
</organism>
<dbReference type="SUPFAM" id="SSF52172">
    <property type="entry name" value="CheY-like"/>
    <property type="match status" value="1"/>
</dbReference>
<dbReference type="PANTHER" id="PTHR44591:SF3">
    <property type="entry name" value="RESPONSE REGULATORY DOMAIN-CONTAINING PROTEIN"/>
    <property type="match status" value="1"/>
</dbReference>
<protein>
    <submittedName>
        <fullName evidence="4">Regulator of RpoS</fullName>
    </submittedName>
</protein>
<evidence type="ECO:0000313" key="4">
    <source>
        <dbReference type="EMBL" id="MBS1259091.1"/>
    </source>
</evidence>
<dbReference type="AlphaFoldDB" id="A0A941W5Y4"/>
<accession>A0A941W5Y4</accession>
<feature type="domain" description="Response regulatory" evidence="3">
    <location>
        <begin position="5"/>
        <end position="121"/>
    </location>
</feature>
<keyword evidence="1 2" id="KW-0597">Phosphoprotein</keyword>
<dbReference type="InterPro" id="IPR011006">
    <property type="entry name" value="CheY-like_superfamily"/>
</dbReference>
<proteinExistence type="predicted"/>
<evidence type="ECO:0000256" key="1">
    <source>
        <dbReference type="ARBA" id="ARBA00022553"/>
    </source>
</evidence>